<sequence length="360" mass="39592">MPRRAAPALTDRDNSLTDRAMAPLIRAAALQGFAPLMLALGGDPEAMLRRHAIEPDRLADPEALISLDATALLLEESAGQTRCPDFGLRLAARQNTGMLGLLATVILNAPTPAQAALDASRYLFLHSPAYEIVLEPESPLFEDCFSLRFDIRLPAFVQQRQIIDGCLSLTHHFCRSFGLDQFRLRGVSLPHTPLAPIRTYERHFGAPVAIAQPHAALHAHRDLLNVGMKDINPLLRQAALSHIAAHFPDRGQSLTDRVRQTLKRTVGAGRGTKAEIAALLGLHPRTLQRRLDDEAASFEQLREQVYRAAALRFLCETDLPLKQVAGALGFSEQSALSRSCRRWFDASPAEIRRRAPPAGT</sequence>
<gene>
    <name evidence="5" type="ORF">DKG74_20105</name>
</gene>
<keyword evidence="1" id="KW-0805">Transcription regulation</keyword>
<dbReference type="GO" id="GO:0003700">
    <property type="term" value="F:DNA-binding transcription factor activity"/>
    <property type="evidence" value="ECO:0007669"/>
    <property type="project" value="InterPro"/>
</dbReference>
<dbReference type="InterPro" id="IPR018060">
    <property type="entry name" value="HTH_AraC"/>
</dbReference>
<accession>A0A317DTY1</accession>
<evidence type="ECO:0000256" key="2">
    <source>
        <dbReference type="ARBA" id="ARBA00023125"/>
    </source>
</evidence>
<keyword evidence="2" id="KW-0238">DNA-binding</keyword>
<dbReference type="Pfam" id="PF12625">
    <property type="entry name" value="Arabinose_bd"/>
    <property type="match status" value="1"/>
</dbReference>
<evidence type="ECO:0000313" key="6">
    <source>
        <dbReference type="Proteomes" id="UP000245461"/>
    </source>
</evidence>
<dbReference type="Pfam" id="PF12833">
    <property type="entry name" value="HTH_18"/>
    <property type="match status" value="1"/>
</dbReference>
<dbReference type="PANTHER" id="PTHR47894">
    <property type="entry name" value="HTH-TYPE TRANSCRIPTIONAL REGULATOR GADX"/>
    <property type="match status" value="1"/>
</dbReference>
<dbReference type="PANTHER" id="PTHR47894:SF4">
    <property type="entry name" value="HTH-TYPE TRANSCRIPTIONAL REGULATOR GADX"/>
    <property type="match status" value="1"/>
</dbReference>
<dbReference type="OrthoDB" id="9805730at2"/>
<dbReference type="PROSITE" id="PS01124">
    <property type="entry name" value="HTH_ARAC_FAMILY_2"/>
    <property type="match status" value="1"/>
</dbReference>
<dbReference type="SMART" id="SM00342">
    <property type="entry name" value="HTH_ARAC"/>
    <property type="match status" value="1"/>
</dbReference>
<dbReference type="Gene3D" id="1.10.10.60">
    <property type="entry name" value="Homeodomain-like"/>
    <property type="match status" value="1"/>
</dbReference>
<dbReference type="AlphaFoldDB" id="A0A317DTY1"/>
<dbReference type="InterPro" id="IPR032687">
    <property type="entry name" value="AraC-type_N"/>
</dbReference>
<proteinExistence type="predicted"/>
<evidence type="ECO:0000256" key="1">
    <source>
        <dbReference type="ARBA" id="ARBA00023015"/>
    </source>
</evidence>
<dbReference type="Proteomes" id="UP000245461">
    <property type="component" value="Unassembled WGS sequence"/>
</dbReference>
<keyword evidence="3" id="KW-0804">Transcription</keyword>
<dbReference type="SUPFAM" id="SSF46689">
    <property type="entry name" value="Homeodomain-like"/>
    <property type="match status" value="1"/>
</dbReference>
<comment type="caution">
    <text evidence="5">The sequence shown here is derived from an EMBL/GenBank/DDBJ whole genome shotgun (WGS) entry which is preliminary data.</text>
</comment>
<dbReference type="EMBL" id="QGLE01000017">
    <property type="protein sequence ID" value="PWR18148.1"/>
    <property type="molecule type" value="Genomic_DNA"/>
</dbReference>
<feature type="domain" description="HTH araC/xylS-type" evidence="4">
    <location>
        <begin position="256"/>
        <end position="354"/>
    </location>
</feature>
<reference evidence="5 6" key="1">
    <citation type="submission" date="2018-05" db="EMBL/GenBank/DDBJ databases">
        <title>Zavarzinia sp. HR-AS.</title>
        <authorList>
            <person name="Lee Y."/>
            <person name="Jeon C.O."/>
        </authorList>
    </citation>
    <scope>NUCLEOTIDE SEQUENCE [LARGE SCALE GENOMIC DNA]</scope>
    <source>
        <strain evidence="5 6">HR-AS</strain>
    </source>
</reference>
<dbReference type="GO" id="GO:0000976">
    <property type="term" value="F:transcription cis-regulatory region binding"/>
    <property type="evidence" value="ECO:0007669"/>
    <property type="project" value="TreeGrafter"/>
</dbReference>
<protein>
    <submittedName>
        <fullName evidence="5">AraC family transcriptional regulator</fullName>
    </submittedName>
</protein>
<evidence type="ECO:0000256" key="3">
    <source>
        <dbReference type="ARBA" id="ARBA00023163"/>
    </source>
</evidence>
<evidence type="ECO:0000313" key="5">
    <source>
        <dbReference type="EMBL" id="PWR18148.1"/>
    </source>
</evidence>
<dbReference type="GO" id="GO:0005829">
    <property type="term" value="C:cytosol"/>
    <property type="evidence" value="ECO:0007669"/>
    <property type="project" value="TreeGrafter"/>
</dbReference>
<dbReference type="InterPro" id="IPR009057">
    <property type="entry name" value="Homeodomain-like_sf"/>
</dbReference>
<organism evidence="5 6">
    <name type="scientific">Zavarzinia aquatilis</name>
    <dbReference type="NCBI Taxonomy" id="2211142"/>
    <lineage>
        <taxon>Bacteria</taxon>
        <taxon>Pseudomonadati</taxon>
        <taxon>Pseudomonadota</taxon>
        <taxon>Alphaproteobacteria</taxon>
        <taxon>Rhodospirillales</taxon>
        <taxon>Zavarziniaceae</taxon>
        <taxon>Zavarzinia</taxon>
    </lineage>
</organism>
<name>A0A317DTY1_9PROT</name>
<keyword evidence="6" id="KW-1185">Reference proteome</keyword>
<evidence type="ECO:0000259" key="4">
    <source>
        <dbReference type="PROSITE" id="PS01124"/>
    </source>
</evidence>